<evidence type="ECO:0000256" key="2">
    <source>
        <dbReference type="SAM" id="Phobius"/>
    </source>
</evidence>
<dbReference type="Proteomes" id="UP000284842">
    <property type="component" value="Unassembled WGS sequence"/>
</dbReference>
<dbReference type="Pfam" id="PF20152">
    <property type="entry name" value="DUF6534"/>
    <property type="match status" value="1"/>
</dbReference>
<dbReference type="OrthoDB" id="3270417at2759"/>
<evidence type="ECO:0000313" key="4">
    <source>
        <dbReference type="EMBL" id="PPR01867.1"/>
    </source>
</evidence>
<keyword evidence="5" id="KW-1185">Reference proteome</keyword>
<feature type="transmembrane region" description="Helical" evidence="2">
    <location>
        <begin position="158"/>
        <end position="184"/>
    </location>
</feature>
<accession>A0A409YFS5</accession>
<dbReference type="EMBL" id="NHTK01001209">
    <property type="protein sequence ID" value="PPR01867.1"/>
    <property type="molecule type" value="Genomic_DNA"/>
</dbReference>
<evidence type="ECO:0000313" key="5">
    <source>
        <dbReference type="Proteomes" id="UP000284842"/>
    </source>
</evidence>
<reference evidence="4 5" key="1">
    <citation type="journal article" date="2018" name="Evol. Lett.">
        <title>Horizontal gene cluster transfer increased hallucinogenic mushroom diversity.</title>
        <authorList>
            <person name="Reynolds H.T."/>
            <person name="Vijayakumar V."/>
            <person name="Gluck-Thaler E."/>
            <person name="Korotkin H.B."/>
            <person name="Matheny P.B."/>
            <person name="Slot J.C."/>
        </authorList>
    </citation>
    <scope>NUCLEOTIDE SEQUENCE [LARGE SCALE GENOMIC DNA]</scope>
    <source>
        <strain evidence="4 5">2629</strain>
    </source>
</reference>
<dbReference type="PANTHER" id="PTHR40465:SF1">
    <property type="entry name" value="DUF6534 DOMAIN-CONTAINING PROTEIN"/>
    <property type="match status" value="1"/>
</dbReference>
<keyword evidence="2" id="KW-1133">Transmembrane helix</keyword>
<sequence>MTEATLGNTIGAAFLGLVAASILFGVTAIQVYIYYHNYPKDWRLQKFSVGLLLILDTLHLSLTVHAVYHYLVANFGDLKALQDVVWSFKLQIVINIVIVLYVQGLYTLRIYKLGINIAKVWPILTGIVVLGGYGMLSSDSSAIARATDDGDFSAQSSVSWIIFTCFAAATVIDVVIALAICYYLNRSTSYMFKRTNNRIFTIMKYVVISGFATSACSLSALIALAIMPNTLVFLGIEFLLTKRERLQPESFFLFTHNADVFPLLNSPAVYINSYIALLNARNHLRDKETSRSLSISKIINVQSAMSRGDDDRMLDSPTNKNTAIPLSPTPLLSRSTNHDHYDQRISIKPRLSDPYISQPPIGIVVHRTQERTYDKTDPEANMPRAV</sequence>
<dbReference type="STRING" id="181874.A0A409YFS5"/>
<dbReference type="InParanoid" id="A0A409YFS5"/>
<dbReference type="PANTHER" id="PTHR40465">
    <property type="entry name" value="CHROMOSOME 1, WHOLE GENOME SHOTGUN SEQUENCE"/>
    <property type="match status" value="1"/>
</dbReference>
<comment type="caution">
    <text evidence="4">The sequence shown here is derived from an EMBL/GenBank/DDBJ whole genome shotgun (WGS) entry which is preliminary data.</text>
</comment>
<proteinExistence type="predicted"/>
<protein>
    <recommendedName>
        <fullName evidence="3">DUF6534 domain-containing protein</fullName>
    </recommendedName>
</protein>
<feature type="transmembrane region" description="Helical" evidence="2">
    <location>
        <begin position="88"/>
        <end position="108"/>
    </location>
</feature>
<feature type="region of interest" description="Disordered" evidence="1">
    <location>
        <begin position="306"/>
        <end position="338"/>
    </location>
</feature>
<feature type="transmembrane region" description="Helical" evidence="2">
    <location>
        <begin position="120"/>
        <end position="138"/>
    </location>
</feature>
<evidence type="ECO:0000259" key="3">
    <source>
        <dbReference type="Pfam" id="PF20152"/>
    </source>
</evidence>
<feature type="compositionally biased region" description="Polar residues" evidence="1">
    <location>
        <begin position="316"/>
        <end position="335"/>
    </location>
</feature>
<evidence type="ECO:0000256" key="1">
    <source>
        <dbReference type="SAM" id="MobiDB-lite"/>
    </source>
</evidence>
<dbReference type="AlphaFoldDB" id="A0A409YFS5"/>
<name>A0A409YFS5_9AGAR</name>
<feature type="transmembrane region" description="Helical" evidence="2">
    <location>
        <begin position="12"/>
        <end position="35"/>
    </location>
</feature>
<feature type="domain" description="DUF6534" evidence="3">
    <location>
        <begin position="169"/>
        <end position="283"/>
    </location>
</feature>
<feature type="transmembrane region" description="Helical" evidence="2">
    <location>
        <begin position="205"/>
        <end position="227"/>
    </location>
</feature>
<keyword evidence="2" id="KW-0812">Transmembrane</keyword>
<organism evidence="4 5">
    <name type="scientific">Panaeolus cyanescens</name>
    <dbReference type="NCBI Taxonomy" id="181874"/>
    <lineage>
        <taxon>Eukaryota</taxon>
        <taxon>Fungi</taxon>
        <taxon>Dikarya</taxon>
        <taxon>Basidiomycota</taxon>
        <taxon>Agaricomycotina</taxon>
        <taxon>Agaricomycetes</taxon>
        <taxon>Agaricomycetidae</taxon>
        <taxon>Agaricales</taxon>
        <taxon>Agaricineae</taxon>
        <taxon>Galeropsidaceae</taxon>
        <taxon>Panaeolus</taxon>
    </lineage>
</organism>
<feature type="transmembrane region" description="Helical" evidence="2">
    <location>
        <begin position="47"/>
        <end position="68"/>
    </location>
</feature>
<gene>
    <name evidence="4" type="ORF">CVT24_001348</name>
</gene>
<keyword evidence="2" id="KW-0472">Membrane</keyword>
<dbReference type="InterPro" id="IPR045339">
    <property type="entry name" value="DUF6534"/>
</dbReference>